<dbReference type="OrthoDB" id="90759at2"/>
<comment type="caution">
    <text evidence="1">The sequence shown here is derived from an EMBL/GenBank/DDBJ whole genome shotgun (WGS) entry which is preliminary data.</text>
</comment>
<evidence type="ECO:0000313" key="2">
    <source>
        <dbReference type="Proteomes" id="UP000248134"/>
    </source>
</evidence>
<dbReference type="InterPro" id="IPR006521">
    <property type="entry name" value="Tail_protein_I"/>
</dbReference>
<dbReference type="Proteomes" id="UP000248134">
    <property type="component" value="Unassembled WGS sequence"/>
</dbReference>
<proteinExistence type="predicted"/>
<dbReference type="EMBL" id="QKQS01000013">
    <property type="protein sequence ID" value="PZA12471.1"/>
    <property type="molecule type" value="Genomic_DNA"/>
</dbReference>
<dbReference type="Pfam" id="PF09684">
    <property type="entry name" value="Tail_P2_I"/>
    <property type="match status" value="1"/>
</dbReference>
<accession>A0A323UJF2</accession>
<evidence type="ECO:0000313" key="1">
    <source>
        <dbReference type="EMBL" id="PZA12471.1"/>
    </source>
</evidence>
<sequence>MTEPFPSLLPYQAPAEHCHSLVNAARWPKLFAEAASLRTLWNPWTCPAEQLPLLAWAWSVDFWKPEWPEHRKRQVIAESPAYHEAKTTVAGYRMALGYVDAEFVRARLPRHAFFVGSAPTKESHDRWLAGLPEIRIYTADYPIRYRPVPFLMPDGTIVQRTLKGRFVGRRFVARSAKAVVLGRWRPELRKGGTVQRLVVAGVRTDASGRLLSDPERLVIPGPRRNTFQVGKRLRGRFVADGKLAGQRVILLSFTTGGDQFIPAVMSPGLTPIDATPRKMWEPQPAGRGWFVGMRLKGRGIRPNRADEQAYLSIRLADGSSAELGRMRNRIGRSRIRRKPFTATVVAHIAGPSKRGFPLGRYLRAGPEPRIAEVISALAVTQAARDTLYLDHNSVRPITYGDLARLPDDVRFGAVIRR</sequence>
<protein>
    <submittedName>
        <fullName evidence="1">Phage tail protein I</fullName>
    </submittedName>
</protein>
<reference evidence="1 2" key="1">
    <citation type="submission" date="2018-06" db="EMBL/GenBank/DDBJ databases">
        <title>Draft Whole-Genome Sequence of the purple photosynthetic bacterium Rhodospeudomonas palustris XCP.</title>
        <authorList>
            <person name="Rayyan A."/>
            <person name="Meyer T.E."/>
            <person name="Kyndt J.A."/>
        </authorList>
    </citation>
    <scope>NUCLEOTIDE SEQUENCE [LARGE SCALE GENOMIC DNA]</scope>
    <source>
        <strain evidence="1 2">XCP</strain>
    </source>
</reference>
<dbReference type="AlphaFoldDB" id="A0A323UJF2"/>
<organism evidence="1 2">
    <name type="scientific">Rhodopseudomonas palustris</name>
    <dbReference type="NCBI Taxonomy" id="1076"/>
    <lineage>
        <taxon>Bacteria</taxon>
        <taxon>Pseudomonadati</taxon>
        <taxon>Pseudomonadota</taxon>
        <taxon>Alphaproteobacteria</taxon>
        <taxon>Hyphomicrobiales</taxon>
        <taxon>Nitrobacteraceae</taxon>
        <taxon>Rhodopseudomonas</taxon>
    </lineage>
</organism>
<dbReference type="RefSeq" id="WP_110785968.1">
    <property type="nucleotide sequence ID" value="NZ_QKQS01000013.1"/>
</dbReference>
<name>A0A323UJF2_RHOPL</name>
<gene>
    <name evidence="1" type="ORF">DNX69_10885</name>
</gene>
<dbReference type="NCBIfam" id="TIGR01634">
    <property type="entry name" value="tail_P2_I"/>
    <property type="match status" value="1"/>
</dbReference>